<dbReference type="AlphaFoldDB" id="A0A1L9RNH2"/>
<reference evidence="3" key="1">
    <citation type="journal article" date="2017" name="Genome Biol.">
        <title>Comparative genomics reveals high biological diversity and specific adaptations in the industrially and medically important fungal genus Aspergillus.</title>
        <authorList>
            <person name="de Vries R.P."/>
            <person name="Riley R."/>
            <person name="Wiebenga A."/>
            <person name="Aguilar-Osorio G."/>
            <person name="Amillis S."/>
            <person name="Uchima C.A."/>
            <person name="Anderluh G."/>
            <person name="Asadollahi M."/>
            <person name="Askin M."/>
            <person name="Barry K."/>
            <person name="Battaglia E."/>
            <person name="Bayram O."/>
            <person name="Benocci T."/>
            <person name="Braus-Stromeyer S.A."/>
            <person name="Caldana C."/>
            <person name="Canovas D."/>
            <person name="Cerqueira G.C."/>
            <person name="Chen F."/>
            <person name="Chen W."/>
            <person name="Choi C."/>
            <person name="Clum A."/>
            <person name="Dos Santos R.A."/>
            <person name="Damasio A.R."/>
            <person name="Diallinas G."/>
            <person name="Emri T."/>
            <person name="Fekete E."/>
            <person name="Flipphi M."/>
            <person name="Freyberg S."/>
            <person name="Gallo A."/>
            <person name="Gournas C."/>
            <person name="Habgood R."/>
            <person name="Hainaut M."/>
            <person name="Harispe M.L."/>
            <person name="Henrissat B."/>
            <person name="Hilden K.S."/>
            <person name="Hope R."/>
            <person name="Hossain A."/>
            <person name="Karabika E."/>
            <person name="Karaffa L."/>
            <person name="Karanyi Z."/>
            <person name="Krasevec N."/>
            <person name="Kuo A."/>
            <person name="Kusch H."/>
            <person name="LaButti K."/>
            <person name="Lagendijk E.L."/>
            <person name="Lapidus A."/>
            <person name="Levasseur A."/>
            <person name="Lindquist E."/>
            <person name="Lipzen A."/>
            <person name="Logrieco A.F."/>
            <person name="MacCabe A."/>
            <person name="Maekelae M.R."/>
            <person name="Malavazi I."/>
            <person name="Melin P."/>
            <person name="Meyer V."/>
            <person name="Mielnichuk N."/>
            <person name="Miskei M."/>
            <person name="Molnar A.P."/>
            <person name="Mule G."/>
            <person name="Ngan C.Y."/>
            <person name="Orejas M."/>
            <person name="Orosz E."/>
            <person name="Ouedraogo J.P."/>
            <person name="Overkamp K.M."/>
            <person name="Park H.-S."/>
            <person name="Perrone G."/>
            <person name="Piumi F."/>
            <person name="Punt P.J."/>
            <person name="Ram A.F."/>
            <person name="Ramon A."/>
            <person name="Rauscher S."/>
            <person name="Record E."/>
            <person name="Riano-Pachon D.M."/>
            <person name="Robert V."/>
            <person name="Roehrig J."/>
            <person name="Ruller R."/>
            <person name="Salamov A."/>
            <person name="Salih N.S."/>
            <person name="Samson R.A."/>
            <person name="Sandor E."/>
            <person name="Sanguinetti M."/>
            <person name="Schuetze T."/>
            <person name="Sepcic K."/>
            <person name="Shelest E."/>
            <person name="Sherlock G."/>
            <person name="Sophianopoulou V."/>
            <person name="Squina F.M."/>
            <person name="Sun H."/>
            <person name="Susca A."/>
            <person name="Todd R.B."/>
            <person name="Tsang A."/>
            <person name="Unkles S.E."/>
            <person name="van de Wiele N."/>
            <person name="van Rossen-Uffink D."/>
            <person name="Oliveira J.V."/>
            <person name="Vesth T.C."/>
            <person name="Visser J."/>
            <person name="Yu J.-H."/>
            <person name="Zhou M."/>
            <person name="Andersen M.R."/>
            <person name="Archer D.B."/>
            <person name="Baker S.E."/>
            <person name="Benoit I."/>
            <person name="Brakhage A.A."/>
            <person name="Braus G.H."/>
            <person name="Fischer R."/>
            <person name="Frisvad J.C."/>
            <person name="Goldman G.H."/>
            <person name="Houbraken J."/>
            <person name="Oakley B."/>
            <person name="Pocsi I."/>
            <person name="Scazzocchio C."/>
            <person name="Seiboth B."/>
            <person name="vanKuyk P.A."/>
            <person name="Wortman J."/>
            <person name="Dyer P.S."/>
            <person name="Grigoriev I.V."/>
        </authorList>
    </citation>
    <scope>NUCLEOTIDE SEQUENCE [LARGE SCALE GENOMIC DNA]</scope>
    <source>
        <strain evidence="3">DTO 134E9</strain>
    </source>
</reference>
<gene>
    <name evidence="2" type="ORF">ASPWEDRAFT_38058</name>
</gene>
<dbReference type="Proteomes" id="UP000184383">
    <property type="component" value="Unassembled WGS sequence"/>
</dbReference>
<evidence type="ECO:0000256" key="1">
    <source>
        <dbReference type="SAM" id="MobiDB-lite"/>
    </source>
</evidence>
<protein>
    <submittedName>
        <fullName evidence="2">Uncharacterized protein</fullName>
    </submittedName>
</protein>
<sequence>MDKNPTSNNPQNKDTNTKPLQNDNNPDLVSHYQARWAKIHDDTIRQIERVKRMGGKWRYE</sequence>
<name>A0A1L9RNH2_ASPWE</name>
<accession>A0A1L9RNH2</accession>
<dbReference type="OrthoDB" id="4487527at2759"/>
<evidence type="ECO:0000313" key="3">
    <source>
        <dbReference type="Proteomes" id="UP000184383"/>
    </source>
</evidence>
<feature type="region of interest" description="Disordered" evidence="1">
    <location>
        <begin position="1"/>
        <end position="28"/>
    </location>
</feature>
<dbReference type="EMBL" id="KV878211">
    <property type="protein sequence ID" value="OJJ36481.1"/>
    <property type="molecule type" value="Genomic_DNA"/>
</dbReference>
<dbReference type="VEuPathDB" id="FungiDB:ASPWEDRAFT_38058"/>
<organism evidence="2 3">
    <name type="scientific">Aspergillus wentii DTO 134E9</name>
    <dbReference type="NCBI Taxonomy" id="1073089"/>
    <lineage>
        <taxon>Eukaryota</taxon>
        <taxon>Fungi</taxon>
        <taxon>Dikarya</taxon>
        <taxon>Ascomycota</taxon>
        <taxon>Pezizomycotina</taxon>
        <taxon>Eurotiomycetes</taxon>
        <taxon>Eurotiomycetidae</taxon>
        <taxon>Eurotiales</taxon>
        <taxon>Aspergillaceae</taxon>
        <taxon>Aspergillus</taxon>
        <taxon>Aspergillus subgen. Cremei</taxon>
    </lineage>
</organism>
<feature type="compositionally biased region" description="Polar residues" evidence="1">
    <location>
        <begin position="1"/>
        <end position="27"/>
    </location>
</feature>
<proteinExistence type="predicted"/>
<dbReference type="RefSeq" id="XP_040690157.1">
    <property type="nucleotide sequence ID" value="XM_040834822.1"/>
</dbReference>
<dbReference type="GeneID" id="63750670"/>
<evidence type="ECO:0000313" key="2">
    <source>
        <dbReference type="EMBL" id="OJJ36481.1"/>
    </source>
</evidence>
<keyword evidence="3" id="KW-1185">Reference proteome</keyword>